<proteinExistence type="predicted"/>
<keyword evidence="3" id="KW-0472">Membrane</keyword>
<evidence type="ECO:0000256" key="3">
    <source>
        <dbReference type="SAM" id="Phobius"/>
    </source>
</evidence>
<feature type="compositionally biased region" description="Polar residues" evidence="2">
    <location>
        <begin position="144"/>
        <end position="163"/>
    </location>
</feature>
<protein>
    <submittedName>
        <fullName evidence="4">Uncharacterized protein</fullName>
    </submittedName>
</protein>
<keyword evidence="3" id="KW-0812">Transmembrane</keyword>
<dbReference type="OrthoDB" id="10463465at2759"/>
<sequence>MPFWLLVTLISQILITVFACLAILVLYFLFRKKQKEYILARRQAKALAEEYERRETNRREISANAEKETWIQRQKINSLQEEVLKLQNNILYLRNEKEELELRCKELVDFRDLLKKELEALPSDSSNFLKVTPSDSVEVEPVSLGSSSQNLRSTTSNPSYSTQPILRCDVEEEVVLTSRGVGDNMPGEDFEDSDCEYDFILNDSSAAKSDTSDRELE</sequence>
<evidence type="ECO:0000313" key="5">
    <source>
        <dbReference type="Proteomes" id="UP001061958"/>
    </source>
</evidence>
<reference evidence="4" key="1">
    <citation type="journal article" date="2022" name="Proc. Natl. Acad. Sci. U.S.A.">
        <title>Life cycle and functional genomics of the unicellular red alga Galdieria for elucidating algal and plant evolution and industrial use.</title>
        <authorList>
            <person name="Hirooka S."/>
            <person name="Itabashi T."/>
            <person name="Ichinose T.M."/>
            <person name="Onuma R."/>
            <person name="Fujiwara T."/>
            <person name="Yamashita S."/>
            <person name="Jong L.W."/>
            <person name="Tomita R."/>
            <person name="Iwane A.H."/>
            <person name="Miyagishima S.Y."/>
        </authorList>
    </citation>
    <scope>NUCLEOTIDE SEQUENCE</scope>
    <source>
        <strain evidence="4">NBRC 102759</strain>
    </source>
</reference>
<keyword evidence="1" id="KW-0175">Coiled coil</keyword>
<gene>
    <name evidence="4" type="ORF">GpartN1_g2456.t1</name>
</gene>
<evidence type="ECO:0000313" key="4">
    <source>
        <dbReference type="EMBL" id="GJQ10665.1"/>
    </source>
</evidence>
<dbReference type="Proteomes" id="UP001061958">
    <property type="component" value="Unassembled WGS sequence"/>
</dbReference>
<accession>A0A9C7PUP6</accession>
<reference evidence="4" key="2">
    <citation type="submission" date="2022-01" db="EMBL/GenBank/DDBJ databases">
        <authorList>
            <person name="Hirooka S."/>
            <person name="Miyagishima S.Y."/>
        </authorList>
    </citation>
    <scope>NUCLEOTIDE SEQUENCE</scope>
    <source>
        <strain evidence="4">NBRC 102759</strain>
    </source>
</reference>
<name>A0A9C7PUP6_9RHOD</name>
<keyword evidence="3" id="KW-1133">Transmembrane helix</keyword>
<dbReference type="AlphaFoldDB" id="A0A9C7PUP6"/>
<keyword evidence="5" id="KW-1185">Reference proteome</keyword>
<evidence type="ECO:0000256" key="1">
    <source>
        <dbReference type="SAM" id="Coils"/>
    </source>
</evidence>
<comment type="caution">
    <text evidence="4">The sequence shown here is derived from an EMBL/GenBank/DDBJ whole genome shotgun (WGS) entry which is preliminary data.</text>
</comment>
<dbReference type="EMBL" id="BQMJ01000017">
    <property type="protein sequence ID" value="GJQ10665.1"/>
    <property type="molecule type" value="Genomic_DNA"/>
</dbReference>
<feature type="coiled-coil region" evidence="1">
    <location>
        <begin position="76"/>
        <end position="117"/>
    </location>
</feature>
<feature type="region of interest" description="Disordered" evidence="2">
    <location>
        <begin position="139"/>
        <end position="163"/>
    </location>
</feature>
<evidence type="ECO:0000256" key="2">
    <source>
        <dbReference type="SAM" id="MobiDB-lite"/>
    </source>
</evidence>
<feature type="transmembrane region" description="Helical" evidence="3">
    <location>
        <begin position="6"/>
        <end position="30"/>
    </location>
</feature>
<organism evidence="4 5">
    <name type="scientific">Galdieria partita</name>
    <dbReference type="NCBI Taxonomy" id="83374"/>
    <lineage>
        <taxon>Eukaryota</taxon>
        <taxon>Rhodophyta</taxon>
        <taxon>Bangiophyceae</taxon>
        <taxon>Galdieriales</taxon>
        <taxon>Galdieriaceae</taxon>
        <taxon>Galdieria</taxon>
    </lineage>
</organism>